<dbReference type="Proteomes" id="UP000008367">
    <property type="component" value="Unassembled WGS sequence"/>
</dbReference>
<accession>A0A454D4S5</accession>
<dbReference type="EMBL" id="AJSR01000189">
    <property type="protein sequence ID" value="EKM33625.1"/>
    <property type="molecule type" value="Genomic_DNA"/>
</dbReference>
<sequence length="76" mass="8183">FEGEFIHYGSFKKNASILDPYGNAYGYSVELKGYAMNINAKPKYYIPGSAFYLGAVAGFGVMGVELKIDAPVAGFS</sequence>
<feature type="non-terminal residue" evidence="1">
    <location>
        <position position="76"/>
    </location>
</feature>
<feature type="non-terminal residue" evidence="1">
    <location>
        <position position="1"/>
    </location>
</feature>
<evidence type="ECO:0000313" key="1">
    <source>
        <dbReference type="EMBL" id="EKM33625.1"/>
    </source>
</evidence>
<evidence type="ECO:0000313" key="2">
    <source>
        <dbReference type="Proteomes" id="UP000008367"/>
    </source>
</evidence>
<gene>
    <name evidence="1" type="ORF">VCHENC02_0945A</name>
</gene>
<comment type="caution">
    <text evidence="1">The sequence shown here is derived from an EMBL/GenBank/DDBJ whole genome shotgun (WGS) entry which is preliminary data.</text>
</comment>
<reference evidence="1 2" key="1">
    <citation type="submission" date="2012-10" db="EMBL/GenBank/DDBJ databases">
        <title>Genome sequence of Vibrio Cholerae HENC-02.</title>
        <authorList>
            <person name="Eppinger M."/>
            <person name="Hasan N.A."/>
            <person name="Sengamalay N."/>
            <person name="Hine E."/>
            <person name="Su Q."/>
            <person name="Daugherty S.C."/>
            <person name="Young S."/>
            <person name="Sadzewicz L."/>
            <person name="Tallon L."/>
            <person name="Cebula T.A."/>
            <person name="Ravel J."/>
            <person name="Colwell R.R."/>
        </authorList>
    </citation>
    <scope>NUCLEOTIDE SEQUENCE [LARGE SCALE GENOMIC DNA]</scope>
    <source>
        <strain evidence="1 2">HENC-02</strain>
    </source>
</reference>
<protein>
    <submittedName>
        <fullName evidence="1">Outer membrane insertion C-terminal signal domain protein</fullName>
    </submittedName>
</protein>
<proteinExistence type="predicted"/>
<organism evidence="1 2">
    <name type="scientific">Vibrio harveyi</name>
    <name type="common">Beneckea harveyi</name>
    <dbReference type="NCBI Taxonomy" id="669"/>
    <lineage>
        <taxon>Bacteria</taxon>
        <taxon>Pseudomonadati</taxon>
        <taxon>Pseudomonadota</taxon>
        <taxon>Gammaproteobacteria</taxon>
        <taxon>Vibrionales</taxon>
        <taxon>Vibrionaceae</taxon>
        <taxon>Vibrio</taxon>
    </lineage>
</organism>
<dbReference type="AlphaFoldDB" id="A0A454D4S5"/>
<name>A0A454D4S5_VIBHA</name>